<dbReference type="EC" id="5.6.2.3" evidence="11 12"/>
<dbReference type="GO" id="GO:0043139">
    <property type="term" value="F:5'-3' DNA helicase activity"/>
    <property type="evidence" value="ECO:0007669"/>
    <property type="project" value="UniProtKB-EC"/>
</dbReference>
<dbReference type="EMBL" id="VWLX01000017">
    <property type="protein sequence ID" value="KAA3801859.1"/>
    <property type="molecule type" value="Genomic_DNA"/>
</dbReference>
<dbReference type="PANTHER" id="PTHR30153:SF2">
    <property type="entry name" value="REPLICATIVE DNA HELICASE"/>
    <property type="match status" value="1"/>
</dbReference>
<dbReference type="CDD" id="cd00984">
    <property type="entry name" value="DnaB_C"/>
    <property type="match status" value="1"/>
</dbReference>
<evidence type="ECO:0000256" key="9">
    <source>
        <dbReference type="ARBA" id="ARBA00023235"/>
    </source>
</evidence>
<dbReference type="InterPro" id="IPR016136">
    <property type="entry name" value="DNA_helicase_N/primase_C"/>
</dbReference>
<dbReference type="PANTHER" id="PTHR30153">
    <property type="entry name" value="REPLICATIVE DNA HELICASE DNAB"/>
    <property type="match status" value="1"/>
</dbReference>
<evidence type="ECO:0000256" key="2">
    <source>
        <dbReference type="ARBA" id="ARBA00022515"/>
    </source>
</evidence>
<dbReference type="GO" id="GO:0005829">
    <property type="term" value="C:cytosol"/>
    <property type="evidence" value="ECO:0007669"/>
    <property type="project" value="TreeGrafter"/>
</dbReference>
<evidence type="ECO:0000256" key="5">
    <source>
        <dbReference type="ARBA" id="ARBA00022801"/>
    </source>
</evidence>
<dbReference type="Gene3D" id="1.10.860.10">
    <property type="entry name" value="DNAb Helicase, Chain A"/>
    <property type="match status" value="1"/>
</dbReference>
<dbReference type="NCBIfam" id="TIGR00665">
    <property type="entry name" value="DnaB"/>
    <property type="match status" value="1"/>
</dbReference>
<sequence>MIMNTENRVSPQAPEIEEAIIGACLIEQRAIPLIADKLRPEMFYVLRHQLIYAAILAMYHAGMKIDILTVKEELSHRGKLEEAGGAFGITQLSSKVATSAHLEYHAQIVHEKYLRREMILGFNKLLACSLDETMDIDDSLMDAHNLLDRLEGEFGHNNHMRDMDELMTATMTEAEGRIANNINGVTGIPTGLADLDRMTSGLQNGELVVIAARPGVGKTAFALHLARNAAMAGHAVAVYSLEMQGERLADRWLTAASEVSARHWRSGTVSPQELAEARTAAADLKRLPIHVDDSTSVNMEHVRSSARLLQSQHACDAIIIDYLQLCDMTTGQNNRNREQEVAQATRKAKLLAKELNVPVVLLSQLNRESENRPAGRPELAHLRESGAIEQDADVVILLYRPALARITTDRESGYPTEELGIAIIAKQRNGETGNVYFRHNSAMTKITEYVPPLEYMLKHAK</sequence>
<dbReference type="GO" id="GO:0006269">
    <property type="term" value="P:DNA replication, synthesis of primer"/>
    <property type="evidence" value="ECO:0007669"/>
    <property type="project" value="UniProtKB-UniRule"/>
</dbReference>
<dbReference type="AlphaFoldDB" id="A0A395W4Z3"/>
<dbReference type="InterPro" id="IPR027417">
    <property type="entry name" value="P-loop_NTPase"/>
</dbReference>
<feature type="domain" description="SF4 helicase" evidence="13">
    <location>
        <begin position="181"/>
        <end position="453"/>
    </location>
</feature>
<evidence type="ECO:0000259" key="13">
    <source>
        <dbReference type="PROSITE" id="PS51199"/>
    </source>
</evidence>
<dbReference type="GO" id="GO:0003677">
    <property type="term" value="F:DNA binding"/>
    <property type="evidence" value="ECO:0007669"/>
    <property type="project" value="UniProtKB-UniRule"/>
</dbReference>
<keyword evidence="4 12" id="KW-0547">Nucleotide-binding</keyword>
<evidence type="ECO:0000256" key="8">
    <source>
        <dbReference type="ARBA" id="ARBA00023125"/>
    </source>
</evidence>
<keyword evidence="3 12" id="KW-0235">DNA replication</keyword>
<comment type="similarity">
    <text evidence="1 12">Belongs to the helicase family. DnaB subfamily.</text>
</comment>
<evidence type="ECO:0000313" key="15">
    <source>
        <dbReference type="EMBL" id="RGS88484.1"/>
    </source>
</evidence>
<dbReference type="InterPro" id="IPR007693">
    <property type="entry name" value="DNA_helicase_DnaB-like_N"/>
</dbReference>
<dbReference type="SUPFAM" id="SSF48024">
    <property type="entry name" value="N-terminal domain of DnaB helicase"/>
    <property type="match status" value="1"/>
</dbReference>
<organism evidence="15 16">
    <name type="scientific">Bacteroides ovatus</name>
    <dbReference type="NCBI Taxonomy" id="28116"/>
    <lineage>
        <taxon>Bacteria</taxon>
        <taxon>Pseudomonadati</taxon>
        <taxon>Bacteroidota</taxon>
        <taxon>Bacteroidia</taxon>
        <taxon>Bacteroidales</taxon>
        <taxon>Bacteroidaceae</taxon>
        <taxon>Bacteroides</taxon>
    </lineage>
</organism>
<keyword evidence="2 12" id="KW-0639">Primosome</keyword>
<reference evidence="15 16" key="1">
    <citation type="submission" date="2018-08" db="EMBL/GenBank/DDBJ databases">
        <title>A genome reference for cultivated species of the human gut microbiota.</title>
        <authorList>
            <person name="Zou Y."/>
            <person name="Xue W."/>
            <person name="Luo G."/>
        </authorList>
    </citation>
    <scope>NUCLEOTIDE SEQUENCE [LARGE SCALE GENOMIC DNA]</scope>
    <source>
        <strain evidence="15 16">AF20-9LB</strain>
    </source>
</reference>
<dbReference type="PROSITE" id="PS51199">
    <property type="entry name" value="SF4_HELICASE"/>
    <property type="match status" value="1"/>
</dbReference>
<comment type="function">
    <text evidence="12">The main replicative DNA helicase, it participates in initiation and elongation during chromosome replication. Travels ahead of the DNA replisome, separating dsDNA into templates for DNA synthesis. A processive ATP-dependent 5'-3' DNA helicase it has DNA-dependent ATPase activity.</text>
</comment>
<keyword evidence="7 12" id="KW-0067">ATP-binding</keyword>
<comment type="catalytic activity">
    <reaction evidence="10 12">
        <text>ATP + H2O = ADP + phosphate + H(+)</text>
        <dbReference type="Rhea" id="RHEA:13065"/>
        <dbReference type="ChEBI" id="CHEBI:15377"/>
        <dbReference type="ChEBI" id="CHEBI:15378"/>
        <dbReference type="ChEBI" id="CHEBI:30616"/>
        <dbReference type="ChEBI" id="CHEBI:43474"/>
        <dbReference type="ChEBI" id="CHEBI:456216"/>
        <dbReference type="EC" id="5.6.2.3"/>
    </reaction>
</comment>
<keyword evidence="8 12" id="KW-0238">DNA-binding</keyword>
<evidence type="ECO:0000313" key="17">
    <source>
        <dbReference type="Proteomes" id="UP000460135"/>
    </source>
</evidence>
<keyword evidence="5 12" id="KW-0378">Hydrolase</keyword>
<evidence type="ECO:0000256" key="10">
    <source>
        <dbReference type="ARBA" id="ARBA00048954"/>
    </source>
</evidence>
<evidence type="ECO:0000256" key="3">
    <source>
        <dbReference type="ARBA" id="ARBA00022705"/>
    </source>
</evidence>
<dbReference type="InterPro" id="IPR007694">
    <property type="entry name" value="DNA_helicase_DnaB-like_C"/>
</dbReference>
<dbReference type="Gene3D" id="3.40.50.300">
    <property type="entry name" value="P-loop containing nucleotide triphosphate hydrolases"/>
    <property type="match status" value="1"/>
</dbReference>
<dbReference type="Pfam" id="PF03796">
    <property type="entry name" value="DnaB_C"/>
    <property type="match status" value="1"/>
</dbReference>
<evidence type="ECO:0000256" key="12">
    <source>
        <dbReference type="RuleBase" id="RU362085"/>
    </source>
</evidence>
<gene>
    <name evidence="15" type="primary">dnaB</name>
    <name evidence="15" type="ORF">DWX70_01555</name>
    <name evidence="14" type="ORF">F3F51_20335</name>
</gene>
<dbReference type="Pfam" id="PF00772">
    <property type="entry name" value="DnaB"/>
    <property type="match status" value="1"/>
</dbReference>
<name>A0A395W4Z3_BACOV</name>
<dbReference type="Proteomes" id="UP000266492">
    <property type="component" value="Unassembled WGS sequence"/>
</dbReference>
<evidence type="ECO:0000256" key="7">
    <source>
        <dbReference type="ARBA" id="ARBA00022840"/>
    </source>
</evidence>
<dbReference type="InterPro" id="IPR007692">
    <property type="entry name" value="DNA_helicase_DnaB"/>
</dbReference>
<evidence type="ECO:0000256" key="1">
    <source>
        <dbReference type="ARBA" id="ARBA00008428"/>
    </source>
</evidence>
<dbReference type="InterPro" id="IPR036185">
    <property type="entry name" value="DNA_heli_DnaB-like_N_sf"/>
</dbReference>
<dbReference type="SUPFAM" id="SSF52540">
    <property type="entry name" value="P-loop containing nucleoside triphosphate hydrolases"/>
    <property type="match status" value="1"/>
</dbReference>
<evidence type="ECO:0000256" key="6">
    <source>
        <dbReference type="ARBA" id="ARBA00022806"/>
    </source>
</evidence>
<evidence type="ECO:0000313" key="14">
    <source>
        <dbReference type="EMBL" id="KAA3801859.1"/>
    </source>
</evidence>
<evidence type="ECO:0000313" key="16">
    <source>
        <dbReference type="Proteomes" id="UP000266492"/>
    </source>
</evidence>
<keyword evidence="9" id="KW-0413">Isomerase</keyword>
<dbReference type="GO" id="GO:0016787">
    <property type="term" value="F:hydrolase activity"/>
    <property type="evidence" value="ECO:0007669"/>
    <property type="project" value="UniProtKB-KW"/>
</dbReference>
<dbReference type="EMBL" id="QRVZ01000001">
    <property type="protein sequence ID" value="RGS88484.1"/>
    <property type="molecule type" value="Genomic_DNA"/>
</dbReference>
<proteinExistence type="inferred from homology"/>
<evidence type="ECO:0000256" key="11">
    <source>
        <dbReference type="NCBIfam" id="TIGR00665"/>
    </source>
</evidence>
<keyword evidence="6 12" id="KW-0347">Helicase</keyword>
<accession>A0A395W4Z3</accession>
<dbReference type="GO" id="GO:0005524">
    <property type="term" value="F:ATP binding"/>
    <property type="evidence" value="ECO:0007669"/>
    <property type="project" value="UniProtKB-UniRule"/>
</dbReference>
<comment type="caution">
    <text evidence="15">The sequence shown here is derived from an EMBL/GenBank/DDBJ whole genome shotgun (WGS) entry which is preliminary data.</text>
</comment>
<evidence type="ECO:0000256" key="4">
    <source>
        <dbReference type="ARBA" id="ARBA00022741"/>
    </source>
</evidence>
<dbReference type="Proteomes" id="UP000460135">
    <property type="component" value="Unassembled WGS sequence"/>
</dbReference>
<protein>
    <recommendedName>
        <fullName evidence="11 12">Replicative DNA helicase</fullName>
        <ecNumber evidence="11 12">5.6.2.3</ecNumber>
    </recommendedName>
</protein>
<reference evidence="14 17" key="2">
    <citation type="journal article" date="2019" name="Nat. Med.">
        <title>A library of human gut bacterial isolates paired with longitudinal multiomics data enables mechanistic microbiome research.</title>
        <authorList>
            <person name="Poyet M."/>
            <person name="Groussin M."/>
            <person name="Gibbons S.M."/>
            <person name="Avila-Pacheco J."/>
            <person name="Jiang X."/>
            <person name="Kearney S.M."/>
            <person name="Perrotta A.R."/>
            <person name="Berdy B."/>
            <person name="Zhao S."/>
            <person name="Lieberman T.D."/>
            <person name="Swanson P.K."/>
            <person name="Smith M."/>
            <person name="Roesemann S."/>
            <person name="Alexander J.E."/>
            <person name="Rich S.A."/>
            <person name="Livny J."/>
            <person name="Vlamakis H."/>
            <person name="Clish C."/>
            <person name="Bullock K."/>
            <person name="Deik A."/>
            <person name="Scott J."/>
            <person name="Pierce K.A."/>
            <person name="Xavier R.J."/>
            <person name="Alm E.J."/>
        </authorList>
    </citation>
    <scope>NUCLEOTIDE SEQUENCE [LARGE SCALE GENOMIC DNA]</scope>
    <source>
        <strain evidence="14 17">BIOML-A183</strain>
    </source>
</reference>
<dbReference type="GO" id="GO:1990077">
    <property type="term" value="C:primosome complex"/>
    <property type="evidence" value="ECO:0007669"/>
    <property type="project" value="UniProtKB-UniRule"/>
</dbReference>